<evidence type="ECO:0000313" key="2">
    <source>
        <dbReference type="Proteomes" id="UP000589085"/>
    </source>
</evidence>
<dbReference type="Proteomes" id="UP000589085">
    <property type="component" value="Unassembled WGS sequence"/>
</dbReference>
<sequence>MLLSSSPVPSPGPVRPFFHPTEADLALYARLARSLRVLPPSSLFRHLGTEGQHLALLGDRAPWIWARVMRRARGRWPDLPTDGRVAGDGTVLNSVPERIVYEAVRPIVPTDMALDHEPPLGGAPPWHFADFALRHGARVVHVEVVGACGRDRVTRNALEVRLLAEFDRRLEHYRRCRLPAPEAWFLDDLVDPDHLRQRFLAIAGHLRAGGGA</sequence>
<comment type="caution">
    <text evidence="1">The sequence shown here is derived from an EMBL/GenBank/DDBJ whole genome shotgun (WGS) entry which is preliminary data.</text>
</comment>
<accession>A0A7W4NNS2</accession>
<dbReference type="EMBL" id="JABEQJ010000017">
    <property type="protein sequence ID" value="MBB2161201.1"/>
    <property type="molecule type" value="Genomic_DNA"/>
</dbReference>
<proteinExistence type="predicted"/>
<dbReference type="RefSeq" id="WP_182998034.1">
    <property type="nucleotide sequence ID" value="NZ_JABEQJ010000017.1"/>
</dbReference>
<reference evidence="1 2" key="1">
    <citation type="submission" date="2020-04" db="EMBL/GenBank/DDBJ databases">
        <title>Description of novel Gluconacetobacter.</title>
        <authorList>
            <person name="Sombolestani A."/>
        </authorList>
    </citation>
    <scope>NUCLEOTIDE SEQUENCE [LARGE SCALE GENOMIC DNA]</scope>
    <source>
        <strain evidence="1 2">LMG 19747</strain>
    </source>
</reference>
<organism evidence="1 2">
    <name type="scientific">Gluconacetobacter sacchari</name>
    <dbReference type="NCBI Taxonomy" id="92759"/>
    <lineage>
        <taxon>Bacteria</taxon>
        <taxon>Pseudomonadati</taxon>
        <taxon>Pseudomonadota</taxon>
        <taxon>Alphaproteobacteria</taxon>
        <taxon>Acetobacterales</taxon>
        <taxon>Acetobacteraceae</taxon>
        <taxon>Gluconacetobacter</taxon>
    </lineage>
</organism>
<name>A0A7W4NNS2_9PROT</name>
<gene>
    <name evidence="1" type="ORF">HLH48_13640</name>
</gene>
<protein>
    <submittedName>
        <fullName evidence="1">Uncharacterized protein</fullName>
    </submittedName>
</protein>
<evidence type="ECO:0000313" key="1">
    <source>
        <dbReference type="EMBL" id="MBB2161201.1"/>
    </source>
</evidence>
<dbReference type="AlphaFoldDB" id="A0A7W4NNS2"/>